<dbReference type="Proteomes" id="UP000054166">
    <property type="component" value="Unassembled WGS sequence"/>
</dbReference>
<organism evidence="2 3">
    <name type="scientific">Piloderma croceum (strain F 1598)</name>
    <dbReference type="NCBI Taxonomy" id="765440"/>
    <lineage>
        <taxon>Eukaryota</taxon>
        <taxon>Fungi</taxon>
        <taxon>Dikarya</taxon>
        <taxon>Basidiomycota</taxon>
        <taxon>Agaricomycotina</taxon>
        <taxon>Agaricomycetes</taxon>
        <taxon>Agaricomycetidae</taxon>
        <taxon>Atheliales</taxon>
        <taxon>Atheliaceae</taxon>
        <taxon>Piloderma</taxon>
    </lineage>
</organism>
<feature type="compositionally biased region" description="Basic and acidic residues" evidence="1">
    <location>
        <begin position="417"/>
        <end position="426"/>
    </location>
</feature>
<dbReference type="AlphaFoldDB" id="A0A0C3AHV6"/>
<feature type="compositionally biased region" description="Low complexity" evidence="1">
    <location>
        <begin position="400"/>
        <end position="416"/>
    </location>
</feature>
<sequence length="516" mass="57793">MEYPAGGGAVPGEKSYLKSYQKVLKTYTEGLPEDQQTRYQETANEWSDRSPPPEIQQRMAELHGPKYIKQFAHAMWRQCGMRLIVLEAHKDTKTELCIASHDFNREMGGEAFSDVRPAWQTESIMDEWAHYAQSQMTPDAQDGGALPTRRRKKKVLVEFERDNYDAPIVNDPSQMMARDMEPMVRQFMLIHYKKVSGGKKAVDWAALSENQDDMIDPKYLPADFVFRDPSKMKKTHYQALLEHWYGRQEDDGTETIFAFKGYWDPSRESVMAANDKHPAHQKQLKPLTGKRQPGPRSIGSKPKRTNSKAARGANKPPKRDGPPGIRRGNEQWPIDSDSEGEEDEDDDEDGEDGDDNDNDNGDGEEPLPFSAPLRRGAPVAAKKKARLLVAQKSEPKVKARSNAGASSSKSKNSDQASKTDKPEPRFTRRALPRPAYHGIQSDAAASQMSPTAPKPVKEKPSRKPVPQYERPTTRSGGKRKVDDAELLAIGEPSKKKGKNNAVTKGGSKGKILSKQK</sequence>
<dbReference type="EMBL" id="KN833083">
    <property type="protein sequence ID" value="KIM73403.1"/>
    <property type="molecule type" value="Genomic_DNA"/>
</dbReference>
<name>A0A0C3AHV6_PILCF</name>
<reference evidence="2 3" key="1">
    <citation type="submission" date="2014-04" db="EMBL/GenBank/DDBJ databases">
        <authorList>
            <consortium name="DOE Joint Genome Institute"/>
            <person name="Kuo A."/>
            <person name="Tarkka M."/>
            <person name="Buscot F."/>
            <person name="Kohler A."/>
            <person name="Nagy L.G."/>
            <person name="Floudas D."/>
            <person name="Copeland A."/>
            <person name="Barry K.W."/>
            <person name="Cichocki N."/>
            <person name="Veneault-Fourrey C."/>
            <person name="LaButti K."/>
            <person name="Lindquist E.A."/>
            <person name="Lipzen A."/>
            <person name="Lundell T."/>
            <person name="Morin E."/>
            <person name="Murat C."/>
            <person name="Sun H."/>
            <person name="Tunlid A."/>
            <person name="Henrissat B."/>
            <person name="Grigoriev I.V."/>
            <person name="Hibbett D.S."/>
            <person name="Martin F."/>
            <person name="Nordberg H.P."/>
            <person name="Cantor M.N."/>
            <person name="Hua S.X."/>
        </authorList>
    </citation>
    <scope>NUCLEOTIDE SEQUENCE [LARGE SCALE GENOMIC DNA]</scope>
    <source>
        <strain evidence="2 3">F 1598</strain>
    </source>
</reference>
<reference evidence="3" key="2">
    <citation type="submission" date="2015-01" db="EMBL/GenBank/DDBJ databases">
        <title>Evolutionary Origins and Diversification of the Mycorrhizal Mutualists.</title>
        <authorList>
            <consortium name="DOE Joint Genome Institute"/>
            <consortium name="Mycorrhizal Genomics Consortium"/>
            <person name="Kohler A."/>
            <person name="Kuo A."/>
            <person name="Nagy L.G."/>
            <person name="Floudas D."/>
            <person name="Copeland A."/>
            <person name="Barry K.W."/>
            <person name="Cichocki N."/>
            <person name="Veneault-Fourrey C."/>
            <person name="LaButti K."/>
            <person name="Lindquist E.A."/>
            <person name="Lipzen A."/>
            <person name="Lundell T."/>
            <person name="Morin E."/>
            <person name="Murat C."/>
            <person name="Riley R."/>
            <person name="Ohm R."/>
            <person name="Sun H."/>
            <person name="Tunlid A."/>
            <person name="Henrissat B."/>
            <person name="Grigoriev I.V."/>
            <person name="Hibbett D.S."/>
            <person name="Martin F."/>
        </authorList>
    </citation>
    <scope>NUCLEOTIDE SEQUENCE [LARGE SCALE GENOMIC DNA]</scope>
    <source>
        <strain evidence="3">F 1598</strain>
    </source>
</reference>
<evidence type="ECO:0000313" key="3">
    <source>
        <dbReference type="Proteomes" id="UP000054166"/>
    </source>
</evidence>
<gene>
    <name evidence="2" type="ORF">PILCRDRAFT_93074</name>
</gene>
<accession>A0A0C3AHV6</accession>
<dbReference type="OrthoDB" id="3149423at2759"/>
<feature type="region of interest" description="Disordered" evidence="1">
    <location>
        <begin position="29"/>
        <end position="53"/>
    </location>
</feature>
<dbReference type="HOGENOM" id="CLU_527967_0_0_1"/>
<evidence type="ECO:0000256" key="1">
    <source>
        <dbReference type="SAM" id="MobiDB-lite"/>
    </source>
</evidence>
<dbReference type="InParanoid" id="A0A0C3AHV6"/>
<keyword evidence="3" id="KW-1185">Reference proteome</keyword>
<evidence type="ECO:0000313" key="2">
    <source>
        <dbReference type="EMBL" id="KIM73403.1"/>
    </source>
</evidence>
<feature type="region of interest" description="Disordered" evidence="1">
    <location>
        <begin position="271"/>
        <end position="516"/>
    </location>
</feature>
<feature type="compositionally biased region" description="Acidic residues" evidence="1">
    <location>
        <begin position="336"/>
        <end position="365"/>
    </location>
</feature>
<protein>
    <submittedName>
        <fullName evidence="2">Uncharacterized protein</fullName>
    </submittedName>
</protein>
<proteinExistence type="predicted"/>